<sequence>MRKALAIGVLLLLISFFAYSTYTYHELSSAVGAYKLAGIPKSEKLIAAYHDSNLWQFATYDEKTNTLKLYTVKQSSPFWPKERRVESAKALVNYSPLSFDLKLLKQYEPHEKALLFKTLGWKYDSQINGSYWWNLSEIIKPNETFYQIYALGSSSGLWIKSKTVCEKRSLFANDYLCYGRIGVSGVLVFPYYEGTKLLWIKIVPEEQGGEVRAYYPGVILTGQSGAGKTFTFGSHDRRIIERMLEKLENDSAKIIDLTLYVKPKRLLDYYAEGHSLNKDYCWIWAVYKESQEMNITGSLCFSNWELVSKE</sequence>
<accession>A0AAE4T1X4</accession>
<proteinExistence type="predicted"/>
<evidence type="ECO:0000313" key="2">
    <source>
        <dbReference type="Proteomes" id="UP001245683"/>
    </source>
</evidence>
<reference evidence="1 2" key="1">
    <citation type="submission" date="2023-08" db="EMBL/GenBank/DDBJ databases">
        <title>Draft genome sequence of Thermococcus waiotapuensis WT1T, a thermophilic sulphur-dependent archaeon from order Thermococcales.</title>
        <authorList>
            <person name="Manners S.H."/>
            <person name="Carere C.R."/>
            <person name="Dhami M.K."/>
            <person name="Dobson R.C.J."/>
            <person name="Stott M.B."/>
        </authorList>
    </citation>
    <scope>NUCLEOTIDE SEQUENCE [LARGE SCALE GENOMIC DNA]</scope>
    <source>
        <strain evidence="1 2">WT1</strain>
    </source>
</reference>
<dbReference type="AlphaFoldDB" id="A0AAE4T1X4"/>
<gene>
    <name evidence="1" type="ORF">RBI02_03195</name>
</gene>
<organism evidence="1 2">
    <name type="scientific">Thermococcus waiotapuensis</name>
    <dbReference type="NCBI Taxonomy" id="90909"/>
    <lineage>
        <taxon>Archaea</taxon>
        <taxon>Methanobacteriati</taxon>
        <taxon>Methanobacteriota</taxon>
        <taxon>Thermococci</taxon>
        <taxon>Thermococcales</taxon>
        <taxon>Thermococcaceae</taxon>
        <taxon>Thermococcus</taxon>
    </lineage>
</organism>
<keyword evidence="2" id="KW-1185">Reference proteome</keyword>
<dbReference type="Proteomes" id="UP001245683">
    <property type="component" value="Unassembled WGS sequence"/>
</dbReference>
<dbReference type="EMBL" id="JAVDZE010000001">
    <property type="protein sequence ID" value="MDV3103552.1"/>
    <property type="molecule type" value="Genomic_DNA"/>
</dbReference>
<evidence type="ECO:0000313" key="1">
    <source>
        <dbReference type="EMBL" id="MDV3103552.1"/>
    </source>
</evidence>
<protein>
    <submittedName>
        <fullName evidence="1">Uncharacterized protein</fullName>
    </submittedName>
</protein>
<name>A0AAE4T1X4_9EURY</name>
<dbReference type="RefSeq" id="WP_315340376.1">
    <property type="nucleotide sequence ID" value="NZ_JAVDZE010000001.1"/>
</dbReference>
<comment type="caution">
    <text evidence="1">The sequence shown here is derived from an EMBL/GenBank/DDBJ whole genome shotgun (WGS) entry which is preliminary data.</text>
</comment>